<dbReference type="Ensembl" id="ENSSFOT00015059977.1">
    <property type="protein sequence ID" value="ENSSFOP00015062282.1"/>
    <property type="gene ID" value="ENSSFOG00015032692.1"/>
</dbReference>
<evidence type="ECO:0000313" key="3">
    <source>
        <dbReference type="Proteomes" id="UP000694397"/>
    </source>
</evidence>
<reference evidence="2" key="2">
    <citation type="submission" date="2025-08" db="UniProtKB">
        <authorList>
            <consortium name="Ensembl"/>
        </authorList>
    </citation>
    <scope>IDENTIFICATION</scope>
</reference>
<keyword evidence="3" id="KW-1185">Reference proteome</keyword>
<accession>A0A8C9VMV5</accession>
<feature type="compositionally biased region" description="Gly residues" evidence="1">
    <location>
        <begin position="1"/>
        <end position="11"/>
    </location>
</feature>
<dbReference type="AlphaFoldDB" id="A0A8C9VMV5"/>
<reference evidence="2 3" key="1">
    <citation type="submission" date="2019-04" db="EMBL/GenBank/DDBJ databases">
        <authorList>
            <consortium name="Wellcome Sanger Institute Data Sharing"/>
        </authorList>
    </citation>
    <scope>NUCLEOTIDE SEQUENCE [LARGE SCALE GENOMIC DNA]</scope>
</reference>
<evidence type="ECO:0000313" key="2">
    <source>
        <dbReference type="Ensembl" id="ENSSFOP00015062282.1"/>
    </source>
</evidence>
<protein>
    <submittedName>
        <fullName evidence="2">Uncharacterized protein</fullName>
    </submittedName>
</protein>
<proteinExistence type="predicted"/>
<evidence type="ECO:0000256" key="1">
    <source>
        <dbReference type="SAM" id="MobiDB-lite"/>
    </source>
</evidence>
<name>A0A8C9VMV5_SCLFO</name>
<sequence length="65" mass="7170">MSRGWSNGGSRVGVTSETLSPPGVHSESESAGGPEPGGRKKEQQIEPWSTLQMFRQKLLFYTLYN</sequence>
<reference evidence="2" key="3">
    <citation type="submission" date="2025-09" db="UniProtKB">
        <authorList>
            <consortium name="Ensembl"/>
        </authorList>
    </citation>
    <scope>IDENTIFICATION</scope>
</reference>
<organism evidence="2 3">
    <name type="scientific">Scleropages formosus</name>
    <name type="common">Asian bonytongue</name>
    <name type="synonym">Osteoglossum formosum</name>
    <dbReference type="NCBI Taxonomy" id="113540"/>
    <lineage>
        <taxon>Eukaryota</taxon>
        <taxon>Metazoa</taxon>
        <taxon>Chordata</taxon>
        <taxon>Craniata</taxon>
        <taxon>Vertebrata</taxon>
        <taxon>Euteleostomi</taxon>
        <taxon>Actinopterygii</taxon>
        <taxon>Neopterygii</taxon>
        <taxon>Teleostei</taxon>
        <taxon>Osteoglossocephala</taxon>
        <taxon>Osteoglossomorpha</taxon>
        <taxon>Osteoglossiformes</taxon>
        <taxon>Osteoglossidae</taxon>
        <taxon>Scleropages</taxon>
    </lineage>
</organism>
<feature type="region of interest" description="Disordered" evidence="1">
    <location>
        <begin position="1"/>
        <end position="48"/>
    </location>
</feature>
<dbReference type="Proteomes" id="UP000694397">
    <property type="component" value="Chromosome 10"/>
</dbReference>